<dbReference type="EMBL" id="DXDX01000039">
    <property type="protein sequence ID" value="HIY20650.1"/>
    <property type="molecule type" value="Genomic_DNA"/>
</dbReference>
<dbReference type="Pfam" id="PF13739">
    <property type="entry name" value="PdaC"/>
    <property type="match status" value="1"/>
</dbReference>
<evidence type="ECO:0000259" key="3">
    <source>
        <dbReference type="Pfam" id="PF13739"/>
    </source>
</evidence>
<dbReference type="InterPro" id="IPR037126">
    <property type="entry name" value="PdaC/RsiV-like_sf"/>
</dbReference>
<feature type="transmembrane region" description="Helical" evidence="1">
    <location>
        <begin position="45"/>
        <end position="66"/>
    </location>
</feature>
<dbReference type="Pfam" id="PF11738">
    <property type="entry name" value="DUF3298"/>
    <property type="match status" value="1"/>
</dbReference>
<reference evidence="4" key="1">
    <citation type="journal article" date="2021" name="PeerJ">
        <title>Extensive microbial diversity within the chicken gut microbiome revealed by metagenomics and culture.</title>
        <authorList>
            <person name="Gilroy R."/>
            <person name="Ravi A."/>
            <person name="Getino M."/>
            <person name="Pursley I."/>
            <person name="Horton D.L."/>
            <person name="Alikhan N.F."/>
            <person name="Baker D."/>
            <person name="Gharbi K."/>
            <person name="Hall N."/>
            <person name="Watson M."/>
            <person name="Adriaenssens E.M."/>
            <person name="Foster-Nyarko E."/>
            <person name="Jarju S."/>
            <person name="Secka A."/>
            <person name="Antonio M."/>
            <person name="Oren A."/>
            <person name="Chaudhuri R.R."/>
            <person name="La Ragione R."/>
            <person name="Hildebrand F."/>
            <person name="Pallen M.J."/>
        </authorList>
    </citation>
    <scope>NUCLEOTIDE SEQUENCE</scope>
    <source>
        <strain evidence="4">ChiBcec16_6824</strain>
    </source>
</reference>
<feature type="domain" description="DUF3298" evidence="2">
    <location>
        <begin position="233"/>
        <end position="280"/>
    </location>
</feature>
<gene>
    <name evidence="4" type="ORF">H9841_01940</name>
</gene>
<dbReference type="InterPro" id="IPR021729">
    <property type="entry name" value="DUF3298"/>
</dbReference>
<keyword evidence="1" id="KW-0472">Membrane</keyword>
<reference evidence="4" key="2">
    <citation type="submission" date="2021-04" db="EMBL/GenBank/DDBJ databases">
        <authorList>
            <person name="Gilroy R."/>
        </authorList>
    </citation>
    <scope>NUCLEOTIDE SEQUENCE</scope>
    <source>
        <strain evidence="4">ChiBcec16_6824</strain>
    </source>
</reference>
<evidence type="ECO:0000259" key="2">
    <source>
        <dbReference type="Pfam" id="PF11738"/>
    </source>
</evidence>
<sequence length="283" mass="31721">MHDDLQKAKQRYESTEIPPELSFTVAAAVREGERRRQRRRSARRSLGAGLAACACFCLLVNSSPAFASALADVPVLGDLARIITVERYQINDRDRLIDVRLPALTDTGDTDLEQRINTEIRTRIDEVLDQAEQRARAAREAFVETGGREEDFTPILINVDYEVKCSNEQYLSFVITKTETQANAYSEFYLYNLDLTTGTQLTLPDLLGPDWRTRCDQAVKEGILQSEQAGGVYFAPGEGGFETVSDDQKFYLNSQGQPVLLFEKYEIAPGYMGVQEFPVSVSP</sequence>
<dbReference type="InterPro" id="IPR025303">
    <property type="entry name" value="PdaC"/>
</dbReference>
<keyword evidence="1" id="KW-1133">Transmembrane helix</keyword>
<keyword evidence="1" id="KW-0812">Transmembrane</keyword>
<dbReference type="Proteomes" id="UP000823868">
    <property type="component" value="Unassembled WGS sequence"/>
</dbReference>
<feature type="domain" description="Deacetylase PdaC" evidence="3">
    <location>
        <begin position="97"/>
        <end position="177"/>
    </location>
</feature>
<evidence type="ECO:0000313" key="5">
    <source>
        <dbReference type="Proteomes" id="UP000823868"/>
    </source>
</evidence>
<accession>A0A9D1Y6U8</accession>
<evidence type="ECO:0000313" key="4">
    <source>
        <dbReference type="EMBL" id="HIY20650.1"/>
    </source>
</evidence>
<protein>
    <submittedName>
        <fullName evidence="4">DUF3298 and DUF4163 domain-containing protein</fullName>
    </submittedName>
</protein>
<proteinExistence type="predicted"/>
<dbReference type="Gene3D" id="3.90.640.20">
    <property type="entry name" value="Heat-shock cognate protein, ATPase"/>
    <property type="match status" value="1"/>
</dbReference>
<comment type="caution">
    <text evidence="4">The sequence shown here is derived from an EMBL/GenBank/DDBJ whole genome shotgun (WGS) entry which is preliminary data.</text>
</comment>
<evidence type="ECO:0000256" key="1">
    <source>
        <dbReference type="SAM" id="Phobius"/>
    </source>
</evidence>
<dbReference type="AlphaFoldDB" id="A0A9D1Y6U8"/>
<organism evidence="4 5">
    <name type="scientific">Candidatus Flavonifractor merdigallinarum</name>
    <dbReference type="NCBI Taxonomy" id="2838589"/>
    <lineage>
        <taxon>Bacteria</taxon>
        <taxon>Bacillati</taxon>
        <taxon>Bacillota</taxon>
        <taxon>Clostridia</taxon>
        <taxon>Eubacteriales</taxon>
        <taxon>Oscillospiraceae</taxon>
        <taxon>Flavonifractor</taxon>
    </lineage>
</organism>
<dbReference type="Gene3D" id="3.30.565.40">
    <property type="entry name" value="Fervidobacterium nodosum Rt17-B1 like"/>
    <property type="match status" value="1"/>
</dbReference>
<name>A0A9D1Y6U8_9FIRM</name>